<keyword evidence="3" id="KW-1185">Reference proteome</keyword>
<evidence type="ECO:0000256" key="1">
    <source>
        <dbReference type="SAM" id="MobiDB-lite"/>
    </source>
</evidence>
<organism evidence="2 3">
    <name type="scientific">Venturia effusa</name>
    <dbReference type="NCBI Taxonomy" id="50376"/>
    <lineage>
        <taxon>Eukaryota</taxon>
        <taxon>Fungi</taxon>
        <taxon>Dikarya</taxon>
        <taxon>Ascomycota</taxon>
        <taxon>Pezizomycotina</taxon>
        <taxon>Dothideomycetes</taxon>
        <taxon>Pleosporomycetidae</taxon>
        <taxon>Venturiales</taxon>
        <taxon>Venturiaceae</taxon>
        <taxon>Venturia</taxon>
    </lineage>
</organism>
<dbReference type="AlphaFoldDB" id="A0A517LBB8"/>
<protein>
    <submittedName>
        <fullName evidence="2">Uncharacterized protein</fullName>
    </submittedName>
</protein>
<dbReference type="Proteomes" id="UP000316270">
    <property type="component" value="Chromosome 8"/>
</dbReference>
<reference evidence="2 3" key="1">
    <citation type="submission" date="2019-07" db="EMBL/GenBank/DDBJ databases">
        <title>Finished genome of Venturia effusa.</title>
        <authorList>
            <person name="Young C.A."/>
            <person name="Cox M.P."/>
            <person name="Ganley A.R.D."/>
            <person name="David W.J."/>
        </authorList>
    </citation>
    <scope>NUCLEOTIDE SEQUENCE [LARGE SCALE GENOMIC DNA]</scope>
    <source>
        <strain evidence="3">albino</strain>
    </source>
</reference>
<feature type="region of interest" description="Disordered" evidence="1">
    <location>
        <begin position="171"/>
        <end position="209"/>
    </location>
</feature>
<proteinExistence type="predicted"/>
<sequence>MGDHPLDESSTQPTPPSSKWLPTSLSFIPTESFEDYISRSIATGLITSSDITNLQANTEAWTNLASTHEAAQTVVNWSNTHGRDLETTTLQDAERLLEAADVFCEAMWLLMDQAERAEEWHVMHMMSPDDGMWLGLLYRLLLDPVVGVAWCFMAKLRLACPELMALLEEEGGEEAVSGGDVDGDGEGRGKGSCSGSRELGLWTSSAGDE</sequence>
<feature type="region of interest" description="Disordered" evidence="1">
    <location>
        <begin position="1"/>
        <end position="21"/>
    </location>
</feature>
<gene>
    <name evidence="2" type="ORF">FKW77_007896</name>
</gene>
<dbReference type="EMBL" id="CP042192">
    <property type="protein sequence ID" value="QDS72917.1"/>
    <property type="molecule type" value="Genomic_DNA"/>
</dbReference>
<evidence type="ECO:0000313" key="3">
    <source>
        <dbReference type="Proteomes" id="UP000316270"/>
    </source>
</evidence>
<name>A0A517LBB8_9PEZI</name>
<evidence type="ECO:0000313" key="2">
    <source>
        <dbReference type="EMBL" id="QDS72917.1"/>
    </source>
</evidence>
<accession>A0A517LBB8</accession>